<organism evidence="1 2">
    <name type="scientific">Pedobacter psychrophilus</name>
    <dbReference type="NCBI Taxonomy" id="1826909"/>
    <lineage>
        <taxon>Bacteria</taxon>
        <taxon>Pseudomonadati</taxon>
        <taxon>Bacteroidota</taxon>
        <taxon>Sphingobacteriia</taxon>
        <taxon>Sphingobacteriales</taxon>
        <taxon>Sphingobacteriaceae</taxon>
        <taxon>Pedobacter</taxon>
    </lineage>
</organism>
<dbReference type="AlphaFoldDB" id="A0A179DFY5"/>
<gene>
    <name evidence="1" type="ORF">A5893_09880</name>
</gene>
<reference evidence="1 2" key="1">
    <citation type="submission" date="2016-04" db="EMBL/GenBank/DDBJ databases">
        <authorList>
            <person name="Evans L.H."/>
            <person name="Alamgir A."/>
            <person name="Owens N."/>
            <person name="Weber N.D."/>
            <person name="Virtaneva K."/>
            <person name="Barbian K."/>
            <person name="Babar A."/>
            <person name="Rosenke K."/>
        </authorList>
    </citation>
    <scope>NUCLEOTIDE SEQUENCE [LARGE SCALE GENOMIC DNA]</scope>
    <source>
        <strain evidence="1 2">CCM 8644</strain>
    </source>
</reference>
<dbReference type="EMBL" id="LWHJ01000027">
    <property type="protein sequence ID" value="OAQ39868.1"/>
    <property type="molecule type" value="Genomic_DNA"/>
</dbReference>
<dbReference type="Proteomes" id="UP000078459">
    <property type="component" value="Unassembled WGS sequence"/>
</dbReference>
<comment type="caution">
    <text evidence="1">The sequence shown here is derived from an EMBL/GenBank/DDBJ whole genome shotgun (WGS) entry which is preliminary data.</text>
</comment>
<dbReference type="OrthoDB" id="1043604at2"/>
<keyword evidence="2" id="KW-1185">Reference proteome</keyword>
<evidence type="ECO:0008006" key="3">
    <source>
        <dbReference type="Google" id="ProtNLM"/>
    </source>
</evidence>
<dbReference type="Gene3D" id="3.10.450.410">
    <property type="match status" value="1"/>
</dbReference>
<dbReference type="STRING" id="1826909.A5893_09880"/>
<sequence>MKSQNYAEKQTVTFPTKEKVDNDFNDFLIKFSSDTSFQKSRTKFPLKINWYDIEKDKDSLIYKDVSDFEMMDFRKKKSKGQYDQWEQKILVDKDNTSAIIEIRGIENGIMVDYLFKKIKNVWMIIEIRDGST</sequence>
<evidence type="ECO:0000313" key="1">
    <source>
        <dbReference type="EMBL" id="OAQ39868.1"/>
    </source>
</evidence>
<evidence type="ECO:0000313" key="2">
    <source>
        <dbReference type="Proteomes" id="UP000078459"/>
    </source>
</evidence>
<accession>A0A179DFY5</accession>
<dbReference type="InterPro" id="IPR025590">
    <property type="entry name" value="DUF4348"/>
</dbReference>
<proteinExistence type="predicted"/>
<protein>
    <recommendedName>
        <fullName evidence="3">DUF4348 domain-containing protein</fullName>
    </recommendedName>
</protein>
<reference evidence="1 2" key="2">
    <citation type="submission" date="2016-06" db="EMBL/GenBank/DDBJ databases">
        <title>Pedobacter psychrophilus sp. nov., isolated from Antarctic fragmentary rock.</title>
        <authorList>
            <person name="Svec P."/>
        </authorList>
    </citation>
    <scope>NUCLEOTIDE SEQUENCE [LARGE SCALE GENOMIC DNA]</scope>
    <source>
        <strain evidence="1 2">CCM 8644</strain>
    </source>
</reference>
<name>A0A179DFY5_9SPHI</name>
<dbReference type="Pfam" id="PF14254">
    <property type="entry name" value="DUF4348"/>
    <property type="match status" value="1"/>
</dbReference>
<dbReference type="RefSeq" id="WP_068822483.1">
    <property type="nucleotide sequence ID" value="NZ_LWHJ01000027.1"/>
</dbReference>